<dbReference type="InterPro" id="IPR003010">
    <property type="entry name" value="C-N_Hydrolase"/>
</dbReference>
<dbReference type="RefSeq" id="WP_053814643.1">
    <property type="nucleotide sequence ID" value="NZ_CP027169.1"/>
</dbReference>
<gene>
    <name evidence="2" type="ORF">CSB93_0353</name>
</gene>
<accession>A0A2R3J2W2</accession>
<proteinExistence type="predicted"/>
<sequence length="251" mass="26526">MSLIAAAQSRAHPADLPRNLADHLRLMRLAQARGVRLLVFPELSLTGYEPTAAAALAQPADTPLLQPLRQLAEQARMTTVVGLPLRSPKHAKPLIAALVLGADGSLGVYAKQHLHPGEERHFSAGEGGPLLEIDGLPVALAVCADFSQPSHPAHAARAGARLYIASALISENGYPADSAMLAGHAREHGMAVLLANHGGPTGGWKAAGRSAFWNERGDLLGEVPRTGEALLLLERAERGWLDRGYERSSDG</sequence>
<dbReference type="GO" id="GO:0033388">
    <property type="term" value="P:putrescine biosynthetic process from arginine"/>
    <property type="evidence" value="ECO:0007669"/>
    <property type="project" value="TreeGrafter"/>
</dbReference>
<dbReference type="InterPro" id="IPR036526">
    <property type="entry name" value="C-N_Hydrolase_sf"/>
</dbReference>
<dbReference type="Proteomes" id="UP000238390">
    <property type="component" value="Chromosome"/>
</dbReference>
<name>A0A2R3J2W2_9PSED</name>
<reference evidence="2 3" key="1">
    <citation type="submission" date="2018-02" db="EMBL/GenBank/DDBJ databases">
        <title>FDA/CDC Antimicrobial Resistant Isolate Bank Genome Sequencing.</title>
        <authorList>
            <person name="Benahmed F.H."/>
            <person name="Lutgring J.D."/>
            <person name="Yoo B."/>
            <person name="Machado M."/>
            <person name="Brown A."/>
            <person name="McAllister G."/>
            <person name="Perry A."/>
            <person name="Halpin A.L."/>
            <person name="Vavikolanu K."/>
            <person name="Ott S."/>
            <person name="Zhao X."/>
            <person name="Tallon L.J."/>
            <person name="Sadzewicz L."/>
            <person name="Aluvathingal J."/>
            <person name="Nadendla S."/>
            <person name="Voskania-kordi A."/>
            <person name="Simonyan V."/>
            <person name="Patel J."/>
            <person name="Shawar R.M."/>
        </authorList>
    </citation>
    <scope>NUCLEOTIDE SEQUENCE [LARGE SCALE GENOMIC DNA]</scope>
    <source>
        <strain evidence="2 3">AR_0356</strain>
    </source>
</reference>
<evidence type="ECO:0000313" key="2">
    <source>
        <dbReference type="EMBL" id="AVK08531.1"/>
    </source>
</evidence>
<dbReference type="AlphaFoldDB" id="A0A2R3J2W2"/>
<dbReference type="EMBL" id="CP027169">
    <property type="protein sequence ID" value="AVK08531.1"/>
    <property type="molecule type" value="Genomic_DNA"/>
</dbReference>
<dbReference type="CDD" id="cd07197">
    <property type="entry name" value="nitrilase"/>
    <property type="match status" value="1"/>
</dbReference>
<evidence type="ECO:0000313" key="3">
    <source>
        <dbReference type="Proteomes" id="UP000238390"/>
    </source>
</evidence>
<keyword evidence="3" id="KW-1185">Reference proteome</keyword>
<dbReference type="PANTHER" id="PTHR43674:SF2">
    <property type="entry name" value="BETA-UREIDOPROPIONASE"/>
    <property type="match status" value="1"/>
</dbReference>
<dbReference type="PANTHER" id="PTHR43674">
    <property type="entry name" value="NITRILASE C965.09-RELATED"/>
    <property type="match status" value="1"/>
</dbReference>
<dbReference type="InterPro" id="IPR050345">
    <property type="entry name" value="Aliph_Amidase/BUP"/>
</dbReference>
<organism evidence="2 3">
    <name type="scientific">Pseudomonas paraeruginosa</name>
    <dbReference type="NCBI Taxonomy" id="2994495"/>
    <lineage>
        <taxon>Bacteria</taxon>
        <taxon>Pseudomonadati</taxon>
        <taxon>Pseudomonadota</taxon>
        <taxon>Gammaproteobacteria</taxon>
        <taxon>Pseudomonadales</taxon>
        <taxon>Pseudomonadaceae</taxon>
        <taxon>Pseudomonas</taxon>
    </lineage>
</organism>
<dbReference type="GO" id="GO:0050126">
    <property type="term" value="F:N-carbamoylputrescine amidase activity"/>
    <property type="evidence" value="ECO:0007669"/>
    <property type="project" value="TreeGrafter"/>
</dbReference>
<dbReference type="Pfam" id="PF00795">
    <property type="entry name" value="CN_hydrolase"/>
    <property type="match status" value="1"/>
</dbReference>
<evidence type="ECO:0000256" key="1">
    <source>
        <dbReference type="ARBA" id="ARBA00022801"/>
    </source>
</evidence>
<dbReference type="PROSITE" id="PS50263">
    <property type="entry name" value="CN_HYDROLASE"/>
    <property type="match status" value="1"/>
</dbReference>
<dbReference type="SUPFAM" id="SSF56317">
    <property type="entry name" value="Carbon-nitrogen hydrolase"/>
    <property type="match status" value="1"/>
</dbReference>
<dbReference type="Gene3D" id="3.60.110.10">
    <property type="entry name" value="Carbon-nitrogen hydrolase"/>
    <property type="match status" value="1"/>
</dbReference>
<protein>
    <submittedName>
        <fullName evidence="2">Carbon-nitrogen hydrolase family protein</fullName>
    </submittedName>
</protein>
<keyword evidence="1 2" id="KW-0378">Hydrolase</keyword>